<evidence type="ECO:0000313" key="3">
    <source>
        <dbReference type="EMBL" id="EAD1186141.1"/>
    </source>
</evidence>
<dbReference type="EMBL" id="AAALRN010000007">
    <property type="protein sequence ID" value="EAD1186141.1"/>
    <property type="molecule type" value="Genomic_DNA"/>
</dbReference>
<evidence type="ECO:0000259" key="2">
    <source>
        <dbReference type="PROSITE" id="PS50943"/>
    </source>
</evidence>
<keyword evidence="1" id="KW-0238">DNA-binding</keyword>
<sequence length="116" mass="13311">MSLGKNIANLRKKRGLSQIELANKLNVSPSAVAMWETEKRAIKDDTLVSIADFFDVPTDYLLGRENENYSFPENLAFDNLAGLTEEDLSKVNKYIELVKKQREEINEIEKEFRGDE</sequence>
<comment type="caution">
    <text evidence="3">The sequence shown here is derived from an EMBL/GenBank/DDBJ whole genome shotgun (WGS) entry which is preliminary data.</text>
</comment>
<dbReference type="Pfam" id="PF01381">
    <property type="entry name" value="HTH_3"/>
    <property type="match status" value="1"/>
</dbReference>
<name>A0A823DEB2_LISMN</name>
<accession>A0A823DEB2</accession>
<dbReference type="SUPFAM" id="SSF47413">
    <property type="entry name" value="lambda repressor-like DNA-binding domains"/>
    <property type="match status" value="1"/>
</dbReference>
<dbReference type="Gene3D" id="1.10.260.40">
    <property type="entry name" value="lambda repressor-like DNA-binding domains"/>
    <property type="match status" value="1"/>
</dbReference>
<protein>
    <submittedName>
        <fullName evidence="3">Helix-turn-helix domain-containing protein</fullName>
    </submittedName>
</protein>
<dbReference type="GO" id="GO:0003677">
    <property type="term" value="F:DNA binding"/>
    <property type="evidence" value="ECO:0007669"/>
    <property type="project" value="UniProtKB-KW"/>
</dbReference>
<dbReference type="InterPro" id="IPR001387">
    <property type="entry name" value="Cro/C1-type_HTH"/>
</dbReference>
<gene>
    <name evidence="3" type="ORF">QD52_13720</name>
</gene>
<dbReference type="PANTHER" id="PTHR46558:SF11">
    <property type="entry name" value="HTH-TYPE TRANSCRIPTIONAL REGULATOR XRE"/>
    <property type="match status" value="1"/>
</dbReference>
<reference evidence="3 4" key="1">
    <citation type="submission" date="2018-06" db="EMBL/GenBank/DDBJ databases">
        <authorList>
            <consortium name="GenomeTrakr: Next Generation Sequencing Network for Food Pathogen Tracability"/>
        </authorList>
    </citation>
    <scope>NUCLEOTIDE SEQUENCE [LARGE SCALE GENOMIC DNA]</scope>
    <source>
        <strain evidence="3 4">FDA00008584</strain>
    </source>
</reference>
<dbReference type="AlphaFoldDB" id="A0A823DEB2"/>
<dbReference type="CDD" id="cd00093">
    <property type="entry name" value="HTH_XRE"/>
    <property type="match status" value="1"/>
</dbReference>
<proteinExistence type="predicted"/>
<organism evidence="3 4">
    <name type="scientific">Listeria monocytogenes</name>
    <dbReference type="NCBI Taxonomy" id="1639"/>
    <lineage>
        <taxon>Bacteria</taxon>
        <taxon>Bacillati</taxon>
        <taxon>Bacillota</taxon>
        <taxon>Bacilli</taxon>
        <taxon>Bacillales</taxon>
        <taxon>Listeriaceae</taxon>
        <taxon>Listeria</taxon>
    </lineage>
</organism>
<evidence type="ECO:0000256" key="1">
    <source>
        <dbReference type="ARBA" id="ARBA00023125"/>
    </source>
</evidence>
<feature type="domain" description="HTH cro/C1-type" evidence="2">
    <location>
        <begin position="7"/>
        <end position="61"/>
    </location>
</feature>
<dbReference type="SMART" id="SM00530">
    <property type="entry name" value="HTH_XRE"/>
    <property type="match status" value="1"/>
</dbReference>
<dbReference type="InterPro" id="IPR010982">
    <property type="entry name" value="Lambda_DNA-bd_dom_sf"/>
</dbReference>
<dbReference type="PANTHER" id="PTHR46558">
    <property type="entry name" value="TRACRIPTIONAL REGULATORY PROTEIN-RELATED-RELATED"/>
    <property type="match status" value="1"/>
</dbReference>
<dbReference type="PROSITE" id="PS50943">
    <property type="entry name" value="HTH_CROC1"/>
    <property type="match status" value="1"/>
</dbReference>
<dbReference type="Proteomes" id="UP000403352">
    <property type="component" value="Unassembled WGS sequence"/>
</dbReference>
<evidence type="ECO:0000313" key="4">
    <source>
        <dbReference type="Proteomes" id="UP000403352"/>
    </source>
</evidence>